<comment type="subcellular location">
    <subcellularLocation>
        <location evidence="2">Cell membrane</location>
        <topology evidence="2">Multi-pass membrane protein</topology>
    </subcellularLocation>
</comment>
<evidence type="ECO:0000256" key="1">
    <source>
        <dbReference type="ARBA" id="ARBA00010692"/>
    </source>
</evidence>
<dbReference type="InterPro" id="IPR003784">
    <property type="entry name" value="BioY"/>
</dbReference>
<dbReference type="PANTHER" id="PTHR34295:SF1">
    <property type="entry name" value="BIOTIN TRANSPORTER BIOY"/>
    <property type="match status" value="1"/>
</dbReference>
<feature type="transmembrane region" description="Helical" evidence="3">
    <location>
        <begin position="77"/>
        <end position="99"/>
    </location>
</feature>
<keyword evidence="3" id="KW-1133">Transmembrane helix</keyword>
<gene>
    <name evidence="4" type="ORF">GCM10022378_16740</name>
</gene>
<dbReference type="Proteomes" id="UP001500920">
    <property type="component" value="Unassembled WGS sequence"/>
</dbReference>
<dbReference type="Gene3D" id="1.10.1760.20">
    <property type="match status" value="1"/>
</dbReference>
<protein>
    <recommendedName>
        <fullName evidence="2">Biotin transporter</fullName>
    </recommendedName>
</protein>
<feature type="transmembrane region" description="Helical" evidence="3">
    <location>
        <begin position="38"/>
        <end position="65"/>
    </location>
</feature>
<accession>A0ABP7F061</accession>
<sequence>MPTKHLVYVAVFASLIAIGAQIRIPLGPVPLTFQVPLVLLGGLLLGPKLGALSAFVYMLMGLFGLPVFAGGGGIGSIFSPTFGFIVGYIPAAWCAGFGCVHQVTVLRSFSFTFAAIMIIFLSGLFYFIFAMNIFLDTPVNAVEAFKLAVLPFILKDLAVGMATIIFAKTLVRRGLNIAI</sequence>
<evidence type="ECO:0000313" key="5">
    <source>
        <dbReference type="Proteomes" id="UP001500920"/>
    </source>
</evidence>
<dbReference type="Pfam" id="PF02632">
    <property type="entry name" value="BioY"/>
    <property type="match status" value="1"/>
</dbReference>
<evidence type="ECO:0000256" key="3">
    <source>
        <dbReference type="SAM" id="Phobius"/>
    </source>
</evidence>
<evidence type="ECO:0000256" key="2">
    <source>
        <dbReference type="PIRNR" id="PIRNR016661"/>
    </source>
</evidence>
<keyword evidence="2" id="KW-0813">Transport</keyword>
<proteinExistence type="inferred from homology"/>
<comment type="similarity">
    <text evidence="1 2">Belongs to the BioY family.</text>
</comment>
<dbReference type="PIRSF" id="PIRSF016661">
    <property type="entry name" value="BioY"/>
    <property type="match status" value="1"/>
</dbReference>
<keyword evidence="2 3" id="KW-0472">Membrane</keyword>
<keyword evidence="3" id="KW-0812">Transmembrane</keyword>
<keyword evidence="2" id="KW-1003">Cell membrane</keyword>
<feature type="transmembrane region" description="Helical" evidence="3">
    <location>
        <begin position="6"/>
        <end position="26"/>
    </location>
</feature>
<feature type="transmembrane region" description="Helical" evidence="3">
    <location>
        <begin position="111"/>
        <end position="135"/>
    </location>
</feature>
<comment type="caution">
    <text evidence="4">The sequence shown here is derived from an EMBL/GenBank/DDBJ whole genome shotgun (WGS) entry which is preliminary data.</text>
</comment>
<feature type="transmembrane region" description="Helical" evidence="3">
    <location>
        <begin position="147"/>
        <end position="167"/>
    </location>
</feature>
<organism evidence="4 5">
    <name type="scientific">Salinicoccus jeotgali</name>
    <dbReference type="NCBI Taxonomy" id="381634"/>
    <lineage>
        <taxon>Bacteria</taxon>
        <taxon>Bacillati</taxon>
        <taxon>Bacillota</taxon>
        <taxon>Bacilli</taxon>
        <taxon>Bacillales</taxon>
        <taxon>Staphylococcaceae</taxon>
        <taxon>Salinicoccus</taxon>
    </lineage>
</organism>
<dbReference type="PANTHER" id="PTHR34295">
    <property type="entry name" value="BIOTIN TRANSPORTER BIOY"/>
    <property type="match status" value="1"/>
</dbReference>
<evidence type="ECO:0000313" key="4">
    <source>
        <dbReference type="EMBL" id="GAA3728713.1"/>
    </source>
</evidence>
<keyword evidence="5" id="KW-1185">Reference proteome</keyword>
<reference evidence="5" key="1">
    <citation type="journal article" date="2019" name="Int. J. Syst. Evol. Microbiol.">
        <title>The Global Catalogue of Microorganisms (GCM) 10K type strain sequencing project: providing services to taxonomists for standard genome sequencing and annotation.</title>
        <authorList>
            <consortium name="The Broad Institute Genomics Platform"/>
            <consortium name="The Broad Institute Genome Sequencing Center for Infectious Disease"/>
            <person name="Wu L."/>
            <person name="Ma J."/>
        </authorList>
    </citation>
    <scope>NUCLEOTIDE SEQUENCE [LARGE SCALE GENOMIC DNA]</scope>
    <source>
        <strain evidence="5">JCM 16981</strain>
    </source>
</reference>
<dbReference type="EMBL" id="BAABCK010000059">
    <property type="protein sequence ID" value="GAA3728713.1"/>
    <property type="molecule type" value="Genomic_DNA"/>
</dbReference>
<dbReference type="RefSeq" id="WP_344703385.1">
    <property type="nucleotide sequence ID" value="NZ_BAABCK010000059.1"/>
</dbReference>
<name>A0ABP7F061_9STAP</name>